<dbReference type="EMBL" id="JARKIF010000055">
    <property type="protein sequence ID" value="KAJ7606650.1"/>
    <property type="molecule type" value="Genomic_DNA"/>
</dbReference>
<proteinExistence type="predicted"/>
<reference evidence="1" key="1">
    <citation type="submission" date="2023-03" db="EMBL/GenBank/DDBJ databases">
        <title>Massive genome expansion in bonnet fungi (Mycena s.s.) driven by repeated elements and novel gene families across ecological guilds.</title>
        <authorList>
            <consortium name="Lawrence Berkeley National Laboratory"/>
            <person name="Harder C.B."/>
            <person name="Miyauchi S."/>
            <person name="Viragh M."/>
            <person name="Kuo A."/>
            <person name="Thoen E."/>
            <person name="Andreopoulos B."/>
            <person name="Lu D."/>
            <person name="Skrede I."/>
            <person name="Drula E."/>
            <person name="Henrissat B."/>
            <person name="Morin E."/>
            <person name="Kohler A."/>
            <person name="Barry K."/>
            <person name="LaButti K."/>
            <person name="Morin E."/>
            <person name="Salamov A."/>
            <person name="Lipzen A."/>
            <person name="Mereny Z."/>
            <person name="Hegedus B."/>
            <person name="Baldrian P."/>
            <person name="Stursova M."/>
            <person name="Weitz H."/>
            <person name="Taylor A."/>
            <person name="Grigoriev I.V."/>
            <person name="Nagy L.G."/>
            <person name="Martin F."/>
            <person name="Kauserud H."/>
        </authorList>
    </citation>
    <scope>NUCLEOTIDE SEQUENCE</scope>
    <source>
        <strain evidence="1">9284</strain>
    </source>
</reference>
<evidence type="ECO:0000313" key="2">
    <source>
        <dbReference type="Proteomes" id="UP001221142"/>
    </source>
</evidence>
<evidence type="ECO:0000313" key="1">
    <source>
        <dbReference type="EMBL" id="KAJ7606650.1"/>
    </source>
</evidence>
<keyword evidence="2" id="KW-1185">Reference proteome</keyword>
<dbReference type="AlphaFoldDB" id="A0AAD7F9K5"/>
<accession>A0AAD7F9K5</accession>
<comment type="caution">
    <text evidence="1">The sequence shown here is derived from an EMBL/GenBank/DDBJ whole genome shotgun (WGS) entry which is preliminary data.</text>
</comment>
<dbReference type="Proteomes" id="UP001221142">
    <property type="component" value="Unassembled WGS sequence"/>
</dbReference>
<protein>
    <submittedName>
        <fullName evidence="1">Uncharacterized protein</fullName>
    </submittedName>
</protein>
<name>A0AAD7F9K5_9AGAR</name>
<gene>
    <name evidence="1" type="ORF">FB45DRAFT_1040897</name>
</gene>
<sequence>MSTPQSPSSLKGVKFKQWVPPDERAPRAGFFTKMVERVFGTSEERDRKKRFSKQTDEYYAVVEPRRETSRDGEGTANILQQGLALISSRRS</sequence>
<organism evidence="1 2">
    <name type="scientific">Roridomyces roridus</name>
    <dbReference type="NCBI Taxonomy" id="1738132"/>
    <lineage>
        <taxon>Eukaryota</taxon>
        <taxon>Fungi</taxon>
        <taxon>Dikarya</taxon>
        <taxon>Basidiomycota</taxon>
        <taxon>Agaricomycotina</taxon>
        <taxon>Agaricomycetes</taxon>
        <taxon>Agaricomycetidae</taxon>
        <taxon>Agaricales</taxon>
        <taxon>Marasmiineae</taxon>
        <taxon>Mycenaceae</taxon>
        <taxon>Roridomyces</taxon>
    </lineage>
</organism>